<keyword evidence="1" id="KW-1133">Transmembrane helix</keyword>
<name>A0A497XWN9_9AQUI</name>
<dbReference type="AlphaFoldDB" id="A0A497XWN9"/>
<dbReference type="Proteomes" id="UP000267841">
    <property type="component" value="Unassembled WGS sequence"/>
</dbReference>
<protein>
    <submittedName>
        <fullName evidence="2">Uncharacterized protein</fullName>
    </submittedName>
</protein>
<reference evidence="2 3" key="1">
    <citation type="submission" date="2018-10" db="EMBL/GenBank/DDBJ databases">
        <title>Genomic Encyclopedia of Archaeal and Bacterial Type Strains, Phase II (KMG-II): from individual species to whole genera.</title>
        <authorList>
            <person name="Goeker M."/>
        </authorList>
    </citation>
    <scope>NUCLEOTIDE SEQUENCE [LARGE SCALE GENOMIC DNA]</scope>
    <source>
        <strain evidence="2 3">DSM 16510</strain>
    </source>
</reference>
<proteinExistence type="predicted"/>
<organism evidence="2 3">
    <name type="scientific">Hydrogenivirga caldilitoris</name>
    <dbReference type="NCBI Taxonomy" id="246264"/>
    <lineage>
        <taxon>Bacteria</taxon>
        <taxon>Pseudomonadati</taxon>
        <taxon>Aquificota</taxon>
        <taxon>Aquificia</taxon>
        <taxon>Aquificales</taxon>
        <taxon>Aquificaceae</taxon>
        <taxon>Hydrogenivirga</taxon>
    </lineage>
</organism>
<evidence type="ECO:0000313" key="2">
    <source>
        <dbReference type="EMBL" id="RLJ71183.1"/>
    </source>
</evidence>
<gene>
    <name evidence="2" type="ORF">BCF55_1482</name>
</gene>
<sequence length="36" mass="4089">MSDVVALVLVVAFIHGILLIYWKGMAKARKGKYRKL</sequence>
<keyword evidence="3" id="KW-1185">Reference proteome</keyword>
<keyword evidence="1" id="KW-0472">Membrane</keyword>
<evidence type="ECO:0000313" key="3">
    <source>
        <dbReference type="Proteomes" id="UP000267841"/>
    </source>
</evidence>
<accession>A0A497XWN9</accession>
<comment type="caution">
    <text evidence="2">The sequence shown here is derived from an EMBL/GenBank/DDBJ whole genome shotgun (WGS) entry which is preliminary data.</text>
</comment>
<dbReference type="EMBL" id="RCCJ01000001">
    <property type="protein sequence ID" value="RLJ71183.1"/>
    <property type="molecule type" value="Genomic_DNA"/>
</dbReference>
<evidence type="ECO:0000256" key="1">
    <source>
        <dbReference type="SAM" id="Phobius"/>
    </source>
</evidence>
<keyword evidence="1" id="KW-0812">Transmembrane</keyword>
<feature type="transmembrane region" description="Helical" evidence="1">
    <location>
        <begin position="6"/>
        <end position="26"/>
    </location>
</feature>